<gene>
    <name evidence="2" type="ORF">chiPu_0017801</name>
</gene>
<feature type="compositionally biased region" description="Basic and acidic residues" evidence="1">
    <location>
        <begin position="316"/>
        <end position="325"/>
    </location>
</feature>
<feature type="compositionally biased region" description="Polar residues" evidence="1">
    <location>
        <begin position="206"/>
        <end position="225"/>
    </location>
</feature>
<protein>
    <submittedName>
        <fullName evidence="2">Uncharacterized protein</fullName>
    </submittedName>
</protein>
<feature type="region of interest" description="Disordered" evidence="1">
    <location>
        <begin position="313"/>
        <end position="360"/>
    </location>
</feature>
<dbReference type="EMBL" id="BEZZ01001377">
    <property type="protein sequence ID" value="GCC18106.1"/>
    <property type="molecule type" value="Genomic_DNA"/>
</dbReference>
<feature type="compositionally biased region" description="Polar residues" evidence="1">
    <location>
        <begin position="339"/>
        <end position="357"/>
    </location>
</feature>
<keyword evidence="3" id="KW-1185">Reference proteome</keyword>
<feature type="region of interest" description="Disordered" evidence="1">
    <location>
        <begin position="100"/>
        <end position="128"/>
    </location>
</feature>
<organism evidence="2 3">
    <name type="scientific">Chiloscyllium punctatum</name>
    <name type="common">Brownbanded bambooshark</name>
    <name type="synonym">Hemiscyllium punctatum</name>
    <dbReference type="NCBI Taxonomy" id="137246"/>
    <lineage>
        <taxon>Eukaryota</taxon>
        <taxon>Metazoa</taxon>
        <taxon>Chordata</taxon>
        <taxon>Craniata</taxon>
        <taxon>Vertebrata</taxon>
        <taxon>Chondrichthyes</taxon>
        <taxon>Elasmobranchii</taxon>
        <taxon>Galeomorphii</taxon>
        <taxon>Galeoidea</taxon>
        <taxon>Orectolobiformes</taxon>
        <taxon>Hemiscylliidae</taxon>
        <taxon>Chiloscyllium</taxon>
    </lineage>
</organism>
<feature type="compositionally biased region" description="Polar residues" evidence="1">
    <location>
        <begin position="411"/>
        <end position="424"/>
    </location>
</feature>
<name>A0A401RJ20_CHIPU</name>
<feature type="compositionally biased region" description="Polar residues" evidence="1">
    <location>
        <begin position="105"/>
        <end position="128"/>
    </location>
</feature>
<evidence type="ECO:0000256" key="1">
    <source>
        <dbReference type="SAM" id="MobiDB-lite"/>
    </source>
</evidence>
<feature type="region of interest" description="Disordered" evidence="1">
    <location>
        <begin position="526"/>
        <end position="554"/>
    </location>
</feature>
<comment type="caution">
    <text evidence="2">The sequence shown here is derived from an EMBL/GenBank/DDBJ whole genome shotgun (WGS) entry which is preliminary data.</text>
</comment>
<feature type="region of interest" description="Disordered" evidence="1">
    <location>
        <begin position="200"/>
        <end position="226"/>
    </location>
</feature>
<evidence type="ECO:0000313" key="2">
    <source>
        <dbReference type="EMBL" id="GCC18106.1"/>
    </source>
</evidence>
<feature type="region of interest" description="Disordered" evidence="1">
    <location>
        <begin position="269"/>
        <end position="288"/>
    </location>
</feature>
<dbReference type="Proteomes" id="UP000287033">
    <property type="component" value="Unassembled WGS sequence"/>
</dbReference>
<reference evidence="2 3" key="1">
    <citation type="journal article" date="2018" name="Nat. Ecol. Evol.">
        <title>Shark genomes provide insights into elasmobranch evolution and the origin of vertebrates.</title>
        <authorList>
            <person name="Hara Y"/>
            <person name="Yamaguchi K"/>
            <person name="Onimaru K"/>
            <person name="Kadota M"/>
            <person name="Koyanagi M"/>
            <person name="Keeley SD"/>
            <person name="Tatsumi K"/>
            <person name="Tanaka K"/>
            <person name="Motone F"/>
            <person name="Kageyama Y"/>
            <person name="Nozu R"/>
            <person name="Adachi N"/>
            <person name="Nishimura O"/>
            <person name="Nakagawa R"/>
            <person name="Tanegashima C"/>
            <person name="Kiyatake I"/>
            <person name="Matsumoto R"/>
            <person name="Murakumo K"/>
            <person name="Nishida K"/>
            <person name="Terakita A"/>
            <person name="Kuratani S"/>
            <person name="Sato K"/>
            <person name="Hyodo S Kuraku.S."/>
        </authorList>
    </citation>
    <scope>NUCLEOTIDE SEQUENCE [LARGE SCALE GENOMIC DNA]</scope>
</reference>
<proteinExistence type="predicted"/>
<feature type="region of interest" description="Disordered" evidence="1">
    <location>
        <begin position="387"/>
        <end position="491"/>
    </location>
</feature>
<accession>A0A401RJ20</accession>
<feature type="compositionally biased region" description="Polar residues" evidence="1">
    <location>
        <begin position="454"/>
        <end position="491"/>
    </location>
</feature>
<evidence type="ECO:0000313" key="3">
    <source>
        <dbReference type="Proteomes" id="UP000287033"/>
    </source>
</evidence>
<sequence>MAASLALLPIASSDGDLELSDSETNRQSQKLATFSSMKGWAPTSSPLKMNWITPSLPEKAKALVTITNVDAPTVPLLPAIMGMDQSHTTLSEVPRVTGGDIDAPQTFSNNNFSESISDKGSPSTPTVFDSTSISPSAVVNSADEPLSIVFSVEQSSVVDSPQEQRADFLHELPSVADSPIEQLFIITSPAERLADVDSSDEIPSVASPSHVQMSVTDSPQQQPFGSDSLHKRFLQFTPKRSMTDSAWYQVHGRHHEELPIRKTSQLRVSHKESLHKQPSILKLPNEQLSDGQPPYELLSVVDSPHDQLLVAASSEENLKHPDSRSELSSLYDPLRPAVSDSQLSNETMSIRQNSRGMSDSEIVRDRLSRRRLAHVWLSDSETPRTQLTIRKLMHSRKSDSTSSYKRLGIRKSSQTQSDSKSPQKQLLAEQTVHPQQQTTQPQKSDSESPHKQRSVSQFVHPQQSDGESPSSWSDTISSYQRTTAADSPVDTSAQIPRIRDFLCLLQMILCSPQQLQSIMHSACPLPSDKDSPTPLSPLADSLTAKPGTVQTDSKVSSANMNYAVTCHSETEQNKSRPCNSLCTSFHPNKKAEQALIPTFLPSLPVACCTEVKWEQPSRSPSPDTSSSSELELGKIHKSLSEMLMTSSDSDSEGTSANTCPFQLSSIQDHQLVTSKKESKSLLKEKSLNRATVAMTANKCPCRLRSFTYSPPSPPLVMETPCHVLSAKDSTSHLYSIVDPLSRSTEMEQKAPLAKLCQTVTWYDETKKNTCSLCGSAGTSYFSEVKVQHPSVSELLPQLPVICHSDVKWDKQSRSSSPNVTSTPEVELAKIYSTLSQVLLTSSDSDCEETVDKFSS</sequence>
<dbReference type="AlphaFoldDB" id="A0A401RJ20"/>